<comment type="caution">
    <text evidence="1">The sequence shown here is derived from an EMBL/GenBank/DDBJ whole genome shotgun (WGS) entry which is preliminary data.</text>
</comment>
<dbReference type="Proteomes" id="UP001245184">
    <property type="component" value="Unassembled WGS sequence"/>
</dbReference>
<organism evidence="1 2">
    <name type="scientific">Paraburkholderia graminis</name>
    <dbReference type="NCBI Taxonomy" id="60548"/>
    <lineage>
        <taxon>Bacteria</taxon>
        <taxon>Pseudomonadati</taxon>
        <taxon>Pseudomonadota</taxon>
        <taxon>Betaproteobacteria</taxon>
        <taxon>Burkholderiales</taxon>
        <taxon>Burkholderiaceae</taxon>
        <taxon>Paraburkholderia</taxon>
    </lineage>
</organism>
<gene>
    <name evidence="1" type="ORF">QF025_007010</name>
</gene>
<accession>A0ABD5CST5</accession>
<evidence type="ECO:0000313" key="1">
    <source>
        <dbReference type="EMBL" id="MDR6208209.1"/>
    </source>
</evidence>
<evidence type="ECO:0000313" key="2">
    <source>
        <dbReference type="Proteomes" id="UP001245184"/>
    </source>
</evidence>
<reference evidence="1 2" key="1">
    <citation type="submission" date="2023-08" db="EMBL/GenBank/DDBJ databases">
        <title>Genome sequencing of plant associated microbes to promote plant fitness in Sorghum bicolor and Oryza sativa.</title>
        <authorList>
            <person name="Coleman-Derr D."/>
        </authorList>
    </citation>
    <scope>NUCLEOTIDE SEQUENCE [LARGE SCALE GENOMIC DNA]</scope>
    <source>
        <strain evidence="1 2">SLBN-33</strain>
    </source>
</reference>
<sequence length="102" mass="11402">MSLQLTDRLRENLEWLALKWEANQLQHISTFNNELHVALRSVLAGNPSRPELELLINGTRGKPADGYAHLLVGDPERVAEEPFIALRILGEISTDLAHAVRA</sequence>
<dbReference type="RefSeq" id="WP_310035680.1">
    <property type="nucleotide sequence ID" value="NZ_JAVIZN010000003.1"/>
</dbReference>
<protein>
    <submittedName>
        <fullName evidence="1">Uncharacterized protein</fullName>
    </submittedName>
</protein>
<name>A0ABD5CST5_9BURK</name>
<proteinExistence type="predicted"/>
<dbReference type="AlphaFoldDB" id="A0ABD5CST5"/>
<dbReference type="EMBL" id="JAVIZN010000003">
    <property type="protein sequence ID" value="MDR6208209.1"/>
    <property type="molecule type" value="Genomic_DNA"/>
</dbReference>